<sequence>MRILFLFCFLTFSALLFSQEKKIQNLRVDNKYNSSDSIKKISEKIATIDMYRFITIENDTTFIDTSLTIQKEYSHNYLRKDIFGLLPFANDGQTYNTLQYSLTDFSPYPEFGFKAKHFNFLEVNQIRYSSVATPVTELYFKTTVRKGQSVDAFITLNTSENLNFSIAYKGLRSEGEYINQLSSTGNFRFTTSYNTKNKRYFAKAHYTFQDILNEENGGITTIDDFESEDPNYNNRQRFEVYFSDAKSFLKGKRIFLDHNFRINSEKGNNNLYLTHQFNYENKFFEYNQATVPSTVGNTIVYRFGESFKNSGINDQTRYNKMYNRVGLVYENAILGKFQFFADDFRSNYYYDQILIFDNQNVIPSSFSQEINSVGGQYEYRKNKWNGKFLYSRSVTAQSLSNLDAKLEYDFNDETQFSFQYQNINKLPNSNYNLHQSSYVQYNWSNDFKNEKINSISANAITPWVDAEVQFSVLKDHLYFNDKSSSEQALAKTQIVAPSQYDGTINYLSVKVSRELRFGNFALDNTILYQKVEQQDAILNVPEIVTRNTFYYSNHLFKKALFFQTGISLNYFSSYYANDYNPVAGEFFVQKDKQIGNHPNFDFFINAKIQRTRIYFKAEHLNSSLTGNNFYSSPNNPSRDFTIRFGLIWNFFN</sequence>
<name>A0ABT6V5F5_9FLAO</name>
<dbReference type="EMBL" id="JASCRZ010000001">
    <property type="protein sequence ID" value="MDI5893468.1"/>
    <property type="molecule type" value="Genomic_DNA"/>
</dbReference>
<gene>
    <name evidence="1" type="ORF">QLS65_01065</name>
</gene>
<organism evidence="1 2">
    <name type="scientific">Flavobacterium algoritolerans</name>
    <dbReference type="NCBI Taxonomy" id="3041254"/>
    <lineage>
        <taxon>Bacteria</taxon>
        <taxon>Pseudomonadati</taxon>
        <taxon>Bacteroidota</taxon>
        <taxon>Flavobacteriia</taxon>
        <taxon>Flavobacteriales</taxon>
        <taxon>Flavobacteriaceae</taxon>
        <taxon>Flavobacterium</taxon>
    </lineage>
</organism>
<proteinExistence type="predicted"/>
<dbReference type="Proteomes" id="UP001243403">
    <property type="component" value="Unassembled WGS sequence"/>
</dbReference>
<evidence type="ECO:0000313" key="1">
    <source>
        <dbReference type="EMBL" id="MDI5893468.1"/>
    </source>
</evidence>
<dbReference type="Pfam" id="PF14121">
    <property type="entry name" value="Porin_10"/>
    <property type="match status" value="1"/>
</dbReference>
<protein>
    <submittedName>
        <fullName evidence="1">Porin</fullName>
    </submittedName>
</protein>
<evidence type="ECO:0000313" key="2">
    <source>
        <dbReference type="Proteomes" id="UP001243403"/>
    </source>
</evidence>
<keyword evidence="2" id="KW-1185">Reference proteome</keyword>
<reference evidence="1 2" key="1">
    <citation type="submission" date="2023-04" db="EMBL/GenBank/DDBJ databases">
        <title>Two novel species of Flavobacterium.</title>
        <authorList>
            <person name="Liu Q."/>
            <person name="Xin Y.-H."/>
        </authorList>
    </citation>
    <scope>NUCLEOTIDE SEQUENCE [LARGE SCALE GENOMIC DNA]</scope>
    <source>
        <strain evidence="1 2">LB1P51</strain>
    </source>
</reference>
<accession>A0ABT6V5F5</accession>
<comment type="caution">
    <text evidence="1">The sequence shown here is derived from an EMBL/GenBank/DDBJ whole genome shotgun (WGS) entry which is preliminary data.</text>
</comment>
<dbReference type="InterPro" id="IPR025631">
    <property type="entry name" value="Porin_10"/>
</dbReference>
<dbReference type="RefSeq" id="WP_282714672.1">
    <property type="nucleotide sequence ID" value="NZ_JASCRZ010000001.1"/>
</dbReference>